<dbReference type="InterPro" id="IPR009857">
    <property type="entry name" value="UPF0352"/>
</dbReference>
<sequence length="73" mass="8086">MPVTSKYQDKNVEQILSDVVNVLEKHKASNELSLMIVGNIATNLINSSKMPAEQRKIIAEKFAQALLSSIDTE</sequence>
<dbReference type="STRING" id="294935.ATN88_12125"/>
<protein>
    <recommendedName>
        <fullName evidence="1">UPF0352 protein ATN88_12125</fullName>
    </recommendedName>
</protein>
<dbReference type="Proteomes" id="UP000070529">
    <property type="component" value="Unassembled WGS sequence"/>
</dbReference>
<dbReference type="SUPFAM" id="SSF158651">
    <property type="entry name" value="YejL-like"/>
    <property type="match status" value="1"/>
</dbReference>
<proteinExistence type="inferred from homology"/>
<dbReference type="OrthoDB" id="5771474at2"/>
<dbReference type="Pfam" id="PF07208">
    <property type="entry name" value="DUF1414"/>
    <property type="match status" value="1"/>
</dbReference>
<gene>
    <name evidence="2" type="ORF">ATN88_12125</name>
</gene>
<name>A0A135I3H3_9GAMM</name>
<accession>A0A135I3H3</accession>
<dbReference type="InterPro" id="IPR023202">
    <property type="entry name" value="YejL_sf"/>
</dbReference>
<comment type="caution">
    <text evidence="2">The sequence shown here is derived from an EMBL/GenBank/DDBJ whole genome shotgun (WGS) entry which is preliminary data.</text>
</comment>
<dbReference type="EMBL" id="LNTY01000059">
    <property type="protein sequence ID" value="KXF79978.1"/>
    <property type="molecule type" value="Genomic_DNA"/>
</dbReference>
<comment type="similarity">
    <text evidence="1">Belongs to the UPF0352 family.</text>
</comment>
<evidence type="ECO:0000313" key="3">
    <source>
        <dbReference type="Proteomes" id="UP000070529"/>
    </source>
</evidence>
<dbReference type="RefSeq" id="WP_067419922.1">
    <property type="nucleotide sequence ID" value="NZ_LNTY01000059.1"/>
</dbReference>
<evidence type="ECO:0000256" key="1">
    <source>
        <dbReference type="HAMAP-Rule" id="MF_00816"/>
    </source>
</evidence>
<dbReference type="NCBIfam" id="NF010242">
    <property type="entry name" value="PRK13689.1"/>
    <property type="match status" value="1"/>
</dbReference>
<dbReference type="Gene3D" id="1.10.3390.10">
    <property type="entry name" value="YejL-like"/>
    <property type="match status" value="1"/>
</dbReference>
<evidence type="ECO:0000313" key="2">
    <source>
        <dbReference type="EMBL" id="KXF79978.1"/>
    </source>
</evidence>
<keyword evidence="3" id="KW-1185">Reference proteome</keyword>
<dbReference type="AlphaFoldDB" id="A0A135I3H3"/>
<dbReference type="HAMAP" id="MF_00816">
    <property type="entry name" value="UPF0352"/>
    <property type="match status" value="1"/>
</dbReference>
<dbReference type="PIRSF" id="PIRSF006188">
    <property type="entry name" value="UCP006188"/>
    <property type="match status" value="1"/>
</dbReference>
<organism evidence="2 3">
    <name type="scientific">Enterovibrio coralii</name>
    <dbReference type="NCBI Taxonomy" id="294935"/>
    <lineage>
        <taxon>Bacteria</taxon>
        <taxon>Pseudomonadati</taxon>
        <taxon>Pseudomonadota</taxon>
        <taxon>Gammaproteobacteria</taxon>
        <taxon>Vibrionales</taxon>
        <taxon>Vibrionaceae</taxon>
        <taxon>Enterovibrio</taxon>
    </lineage>
</organism>
<reference evidence="2 3" key="1">
    <citation type="submission" date="2015-11" db="EMBL/GenBank/DDBJ databases">
        <title>Genomic Taxonomy of the Vibrionaceae.</title>
        <authorList>
            <person name="Gomez-Gil B."/>
            <person name="Enciso-Ibarra J."/>
        </authorList>
    </citation>
    <scope>NUCLEOTIDE SEQUENCE [LARGE SCALE GENOMIC DNA]</scope>
    <source>
        <strain evidence="2 3">CAIM 912</strain>
    </source>
</reference>